<comment type="caution">
    <text evidence="2">The sequence shown here is derived from an EMBL/GenBank/DDBJ whole genome shotgun (WGS) entry which is preliminary data.</text>
</comment>
<dbReference type="OrthoDB" id="58662at2"/>
<gene>
    <name evidence="2" type="ORF">D3227_32135</name>
</gene>
<dbReference type="SUPFAM" id="SSF69318">
    <property type="entry name" value="Integrin alpha N-terminal domain"/>
    <property type="match status" value="2"/>
</dbReference>
<dbReference type="Pfam" id="PF13517">
    <property type="entry name" value="FG-GAP_3"/>
    <property type="match status" value="4"/>
</dbReference>
<dbReference type="RefSeq" id="WP_120018205.1">
    <property type="nucleotide sequence ID" value="NZ_QZWZ01000043.1"/>
</dbReference>
<organism evidence="2 3">
    <name type="scientific">Mesorhizobium waimense</name>
    <dbReference type="NCBI Taxonomy" id="1300307"/>
    <lineage>
        <taxon>Bacteria</taxon>
        <taxon>Pseudomonadati</taxon>
        <taxon>Pseudomonadota</taxon>
        <taxon>Alphaproteobacteria</taxon>
        <taxon>Hyphomicrobiales</taxon>
        <taxon>Phyllobacteriaceae</taxon>
        <taxon>Mesorhizobium</taxon>
    </lineage>
</organism>
<dbReference type="Gene3D" id="2.130.10.130">
    <property type="entry name" value="Integrin alpha, N-terminal"/>
    <property type="match status" value="3"/>
</dbReference>
<keyword evidence="1" id="KW-0732">Signal</keyword>
<keyword evidence="3" id="KW-1185">Reference proteome</keyword>
<dbReference type="PANTHER" id="PTHR44103">
    <property type="entry name" value="PROPROTEIN CONVERTASE P"/>
    <property type="match status" value="1"/>
</dbReference>
<name>A0A3A5K2P4_9HYPH</name>
<protein>
    <submittedName>
        <fullName evidence="2">VCBS repeat-containing protein</fullName>
    </submittedName>
</protein>
<evidence type="ECO:0000256" key="1">
    <source>
        <dbReference type="ARBA" id="ARBA00022729"/>
    </source>
</evidence>
<evidence type="ECO:0000313" key="2">
    <source>
        <dbReference type="EMBL" id="RJT29417.1"/>
    </source>
</evidence>
<proteinExistence type="predicted"/>
<sequence>MIGTRLWICRAANSSRGGWPATKCSHATKSIFDVCYRLVAILAVGVSIASCDSARSRDSEETLRTGLTFDRREVADHSGDVKLVGDIDGDGQLDLVLGGLPQTPLSWWRWPDLLLTTIATARVEFTTDGVLVDVDGDGDLDIVTADGPDGVNLVWFENPRPNRDPTDGPSWKHHEIGAVGGWGKDIKAADFDGDGLADIVVRAPSEIMIFFQDGAGAWTRVALPSFYLGEEGMALGDIDGDGAVDLVVCGQWMQNPGAATARNPVHWQSHDVGTFNPAFKALVVDLDQDGDADILTSSSEHTADVAWFQAVDGPAGRWTRHIIEPAVAGAHTLQAADMDGDGDVDVVVGQMHTTEERALSIHLNADGRGMRWARQVIDNVGLHNGVVADVDSDGDFDIYGANWAGNPPARIWINRLDPPESVRRLDRWSHHQITHAHVRSFGLAFADMDGDGRTDIISGPFWYRQPADPWLSEWEQIRLGEGVDAIAAIDVDGDGRTEVIAQRGGGETLSVVWLQAQQASTPGFEEHAIDEVPAASHELGSQGHALAQIDKGGQPELAVSSGAGVFYFAIPDDPAAGPWPRTRICAEASDEGIAFADIDGDGLLDLAATTGNAKEVAWWRNPGDGSADWERHDVANVSNMVYPDRVAVVDLDGDGRTDIIVSEENGKADHAKAYWWRNPGDIRSSWERQEITSRGSLNSLSVADMNDDGQPDLVMGEHRGALRLSIWRNLGGGRLVEQLVGEGFENHLGARTVDLDRDGDREIVSIGWDAPEAIHVWRNDDTVPSDREAGQVPPR</sequence>
<reference evidence="2 3" key="1">
    <citation type="submission" date="2018-09" db="EMBL/GenBank/DDBJ databases">
        <title>Mesorhizobium carmichaelinearum sp. nov. isolated from Carmichaelinea spp. root nodules in New Zealand.</title>
        <authorList>
            <person name="De Meyer S.E."/>
        </authorList>
    </citation>
    <scope>NUCLEOTIDE SEQUENCE [LARGE SCALE GENOMIC DNA]</scope>
    <source>
        <strain evidence="2 3">ICMP19557</strain>
    </source>
</reference>
<evidence type="ECO:0000313" key="3">
    <source>
        <dbReference type="Proteomes" id="UP000272706"/>
    </source>
</evidence>
<dbReference type="InterPro" id="IPR028994">
    <property type="entry name" value="Integrin_alpha_N"/>
</dbReference>
<accession>A0A3A5K2P4</accession>
<dbReference type="Proteomes" id="UP000272706">
    <property type="component" value="Unassembled WGS sequence"/>
</dbReference>
<dbReference type="PANTHER" id="PTHR44103:SF1">
    <property type="entry name" value="PROPROTEIN CONVERTASE P"/>
    <property type="match status" value="1"/>
</dbReference>
<dbReference type="EMBL" id="QZWZ01000043">
    <property type="protein sequence ID" value="RJT29417.1"/>
    <property type="molecule type" value="Genomic_DNA"/>
</dbReference>
<dbReference type="InterPro" id="IPR013517">
    <property type="entry name" value="FG-GAP"/>
</dbReference>
<dbReference type="AlphaFoldDB" id="A0A3A5K2P4"/>